<dbReference type="EMBL" id="UOFO01000057">
    <property type="protein sequence ID" value="VAW85023.1"/>
    <property type="molecule type" value="Genomic_DNA"/>
</dbReference>
<dbReference type="Pfam" id="PF10438">
    <property type="entry name" value="Cyc-maltodext_C"/>
    <property type="match status" value="1"/>
</dbReference>
<dbReference type="PANTHER" id="PTHR10357:SF213">
    <property type="entry name" value="ALPHA AMYLASE CATALYTIC REGION"/>
    <property type="match status" value="1"/>
</dbReference>
<keyword evidence="2" id="KW-0808">Transferase</keyword>
<dbReference type="InterPro" id="IPR017853">
    <property type="entry name" value="GH"/>
</dbReference>
<dbReference type="CDD" id="cd11324">
    <property type="entry name" value="AmyAc_Amylosucrase"/>
    <property type="match status" value="1"/>
</dbReference>
<dbReference type="Gene3D" id="1.10.1740.10">
    <property type="match status" value="1"/>
</dbReference>
<dbReference type="InterPro" id="IPR044077">
    <property type="entry name" value="Amylosucrase"/>
</dbReference>
<name>A0A3B0ZA01_9ZZZZ</name>
<dbReference type="EC" id="2.4.1.4" evidence="2"/>
<dbReference type="SUPFAM" id="SSF51445">
    <property type="entry name" value="(Trans)glycosidases"/>
    <property type="match status" value="1"/>
</dbReference>
<dbReference type="Pfam" id="PF00128">
    <property type="entry name" value="Alpha-amylase"/>
    <property type="match status" value="1"/>
</dbReference>
<dbReference type="GO" id="GO:0005975">
    <property type="term" value="P:carbohydrate metabolic process"/>
    <property type="evidence" value="ECO:0007669"/>
    <property type="project" value="InterPro"/>
</dbReference>
<dbReference type="InterPro" id="IPR013780">
    <property type="entry name" value="Glyco_hydro_b"/>
</dbReference>
<dbReference type="InterPro" id="IPR006047">
    <property type="entry name" value="GH13_cat_dom"/>
</dbReference>
<dbReference type="SUPFAM" id="SSF51011">
    <property type="entry name" value="Glycosyl hydrolase domain"/>
    <property type="match status" value="1"/>
</dbReference>
<dbReference type="InterPro" id="IPR045857">
    <property type="entry name" value="O16G_dom_2"/>
</dbReference>
<dbReference type="Gene3D" id="2.60.40.1180">
    <property type="entry name" value="Golgi alpha-mannosidase II"/>
    <property type="match status" value="1"/>
</dbReference>
<feature type="domain" description="Glycosyl hydrolase family 13 catalytic" evidence="1">
    <location>
        <begin position="111"/>
        <end position="542"/>
    </location>
</feature>
<dbReference type="Gene3D" id="3.20.20.80">
    <property type="entry name" value="Glycosidases"/>
    <property type="match status" value="1"/>
</dbReference>
<gene>
    <name evidence="2" type="ORF">MNBD_GAMMA16-1242</name>
</gene>
<organism evidence="2">
    <name type="scientific">hydrothermal vent metagenome</name>
    <dbReference type="NCBI Taxonomy" id="652676"/>
    <lineage>
        <taxon>unclassified sequences</taxon>
        <taxon>metagenomes</taxon>
        <taxon>ecological metagenomes</taxon>
    </lineage>
</organism>
<evidence type="ECO:0000313" key="2">
    <source>
        <dbReference type="EMBL" id="VAW85023.1"/>
    </source>
</evidence>
<protein>
    <submittedName>
        <fullName evidence="2">Amylosucrase</fullName>
        <ecNumber evidence="2">2.4.1.4</ecNumber>
    </submittedName>
</protein>
<sequence>MRDQEWYEKQSKVALERILPRLKRGGLGEAETEINAEWVCFEQRLRTHFPRYFQLLHQLYGEQYDFFYHLESTLETATQMWLSRSDDLKALDAVRISDPQWYQSHRMIAAMAYVDLFSKDIKGMLKLIPYLKELGINYIHLMPIFKTSGGDDDGGYAISSYREVDPALGSMEDLINLTAEFRKHGISLALDFVFNHTSDEHEWAKKALAGSEEYQNYYRMFPDREIPDQYEQTIIPVFPDEHPGCFTYRSKIRKWVWTTFHNYQWDLNYENPEVFNAMVREMLFLANQGVEILRLDAVAFLWKKMGTDCQNQPEAHIIIQAFNCMAQIAAPAMIFKSEAIVHPDEVSKYISEGECQLSYNPQLMALLWNTLATQDTALLRHALEKRFAVPDGCAWVNYVRCHDDIGWVFSDDDAREMGIDPSDHRRFLTDYFVGRFPGSFARGLPFQENPETKDARVSGTIASLAGLEKALEKNDEVDIDLAIRRMALMYGVAYTIGGIPMLYLGDELGMLNDYSYEDDPEKTGDTRWIHRPMFDWGLANQRFDLDSLVNKIYSSMLKLTQLRQQNLAFTRAETEIVNTDNVHVLGYFRHHDEQSVLVLANFSDKEQVISAKRLRLLGLRKTITDIVAGKTVIATQQMEMDAYQLMILIDVR</sequence>
<dbReference type="PANTHER" id="PTHR10357">
    <property type="entry name" value="ALPHA-AMYLASE FAMILY MEMBER"/>
    <property type="match status" value="1"/>
</dbReference>
<dbReference type="SMART" id="SM00642">
    <property type="entry name" value="Aamy"/>
    <property type="match status" value="1"/>
</dbReference>
<dbReference type="InterPro" id="IPR019492">
    <property type="entry name" value="Cyclo-malto-dextrinase_C"/>
</dbReference>
<evidence type="ECO:0000259" key="1">
    <source>
        <dbReference type="SMART" id="SM00642"/>
    </source>
</evidence>
<dbReference type="Gene3D" id="3.90.400.10">
    <property type="entry name" value="Oligo-1,6-glucosidase, Domain 2"/>
    <property type="match status" value="1"/>
</dbReference>
<proteinExistence type="predicted"/>
<keyword evidence="2" id="KW-0328">Glycosyltransferase</keyword>
<dbReference type="GO" id="GO:0047669">
    <property type="term" value="F:amylosucrase activity"/>
    <property type="evidence" value="ECO:0007669"/>
    <property type="project" value="UniProtKB-EC"/>
</dbReference>
<accession>A0A3B0ZA01</accession>
<dbReference type="AlphaFoldDB" id="A0A3B0ZA01"/>
<reference evidence="2" key="1">
    <citation type="submission" date="2018-06" db="EMBL/GenBank/DDBJ databases">
        <authorList>
            <person name="Zhirakovskaya E."/>
        </authorList>
    </citation>
    <scope>NUCLEOTIDE SEQUENCE</scope>
</reference>